<dbReference type="Pfam" id="PF20434">
    <property type="entry name" value="BD-FAE"/>
    <property type="match status" value="1"/>
</dbReference>
<dbReference type="EMBL" id="CADCTW010000114">
    <property type="protein sequence ID" value="CAA9328891.1"/>
    <property type="molecule type" value="Genomic_DNA"/>
</dbReference>
<dbReference type="PANTHER" id="PTHR48081:SF33">
    <property type="entry name" value="KYNURENINE FORMAMIDASE"/>
    <property type="match status" value="1"/>
</dbReference>
<feature type="domain" description="BD-FAE-like" evidence="2">
    <location>
        <begin position="102"/>
        <end position="292"/>
    </location>
</feature>
<proteinExistence type="predicted"/>
<dbReference type="InterPro" id="IPR050300">
    <property type="entry name" value="GDXG_lipolytic_enzyme"/>
</dbReference>
<evidence type="ECO:0000313" key="3">
    <source>
        <dbReference type="EMBL" id="CAA9328891.1"/>
    </source>
</evidence>
<accession>A0A6J4LD26</accession>
<reference evidence="3" key="1">
    <citation type="submission" date="2020-02" db="EMBL/GenBank/DDBJ databases">
        <authorList>
            <person name="Meier V. D."/>
        </authorList>
    </citation>
    <scope>NUCLEOTIDE SEQUENCE</scope>
    <source>
        <strain evidence="3">AVDCRST_MAG68</strain>
    </source>
</reference>
<evidence type="ECO:0000259" key="2">
    <source>
        <dbReference type="Pfam" id="PF20434"/>
    </source>
</evidence>
<dbReference type="Gene3D" id="3.40.50.1820">
    <property type="entry name" value="alpha/beta hydrolase"/>
    <property type="match status" value="1"/>
</dbReference>
<dbReference type="GO" id="GO:0016787">
    <property type="term" value="F:hydrolase activity"/>
    <property type="evidence" value="ECO:0007669"/>
    <property type="project" value="UniProtKB-KW"/>
</dbReference>
<organism evidence="3">
    <name type="scientific">uncultured Gemmatimonadota bacterium</name>
    <dbReference type="NCBI Taxonomy" id="203437"/>
    <lineage>
        <taxon>Bacteria</taxon>
        <taxon>Pseudomonadati</taxon>
        <taxon>Gemmatimonadota</taxon>
        <taxon>environmental samples</taxon>
    </lineage>
</organism>
<keyword evidence="1" id="KW-0378">Hydrolase</keyword>
<dbReference type="AlphaFoldDB" id="A0A6J4LD26"/>
<protein>
    <recommendedName>
        <fullName evidence="2">BD-FAE-like domain-containing protein</fullName>
    </recommendedName>
</protein>
<dbReference type="InterPro" id="IPR049492">
    <property type="entry name" value="BD-FAE-like_dom"/>
</dbReference>
<gene>
    <name evidence="3" type="ORF">AVDCRST_MAG68-2386</name>
</gene>
<dbReference type="PANTHER" id="PTHR48081">
    <property type="entry name" value="AB HYDROLASE SUPERFAMILY PROTEIN C4A8.06C"/>
    <property type="match status" value="1"/>
</dbReference>
<dbReference type="InterPro" id="IPR029058">
    <property type="entry name" value="AB_hydrolase_fold"/>
</dbReference>
<sequence length="335" mass="34462">MHGKCLRRNAIAARAVPRAPAAPDAAAEQFGAIRTDWCNVAAPSLVRFSLCAFLLAAACGGNPTGSRMISYEELETGAPAGQRVAYGAGPLQFGELRLPDGGGPAPVVVLVHGGCWQNEYTLSHVAGAAEALRRAGFAVWALEYRRLGDPGGGWPGTFQDVARGVDHLRILAATAPRLDTTRVVLAGHSAGGQLALWAASRRAGDALGGAFPLRAAGVVSLAGITDLRGYGAAPGGCNSSVHPLLGGTPAEHPDRYAAVSPIERVPLGVPVRLVHGARDPIVPVAQSRALLDRMRAAGESAELTVVEGAGHFDVIAPQSEAWKAVVSAVRALAAD</sequence>
<name>A0A6J4LD26_9BACT</name>
<evidence type="ECO:0000256" key="1">
    <source>
        <dbReference type="ARBA" id="ARBA00022801"/>
    </source>
</evidence>
<dbReference type="SUPFAM" id="SSF53474">
    <property type="entry name" value="alpha/beta-Hydrolases"/>
    <property type="match status" value="1"/>
</dbReference>